<dbReference type="InterPro" id="IPR008928">
    <property type="entry name" value="6-hairpin_glycosidase_sf"/>
</dbReference>
<reference evidence="4 5" key="1">
    <citation type="submission" date="2021-01" db="EMBL/GenBank/DDBJ databases">
        <title>Prevotella A2931 sp. nov.</title>
        <authorList>
            <person name="Buhl M."/>
            <person name="Oberhettinger P."/>
        </authorList>
    </citation>
    <scope>NUCLEOTIDE SEQUENCE [LARGE SCALE GENOMIC DNA]</scope>
    <source>
        <strain evidence="4 5">A2931</strain>
    </source>
</reference>
<dbReference type="RefSeq" id="WP_107581609.1">
    <property type="nucleotide sequence ID" value="NZ_JAERMS010000001.1"/>
</dbReference>
<dbReference type="GO" id="GO:0016787">
    <property type="term" value="F:hydrolase activity"/>
    <property type="evidence" value="ECO:0007669"/>
    <property type="project" value="UniProtKB-KW"/>
</dbReference>
<evidence type="ECO:0000313" key="4">
    <source>
        <dbReference type="EMBL" id="MBO1362192.1"/>
    </source>
</evidence>
<dbReference type="EMBL" id="JAERMS010000001">
    <property type="protein sequence ID" value="MBO1362192.1"/>
    <property type="molecule type" value="Genomic_DNA"/>
</dbReference>
<dbReference type="Pfam" id="PF21307">
    <property type="entry name" value="Glyco_hydro_95_C"/>
    <property type="match status" value="1"/>
</dbReference>
<comment type="caution">
    <text evidence="4">The sequence shown here is derived from an EMBL/GenBank/DDBJ whole genome shotgun (WGS) entry which is preliminary data.</text>
</comment>
<evidence type="ECO:0000259" key="3">
    <source>
        <dbReference type="Pfam" id="PF22124"/>
    </source>
</evidence>
<dbReference type="PANTHER" id="PTHR31084:SF0">
    <property type="entry name" value="ALPHA-L-FUCOSIDASE 2"/>
    <property type="match status" value="1"/>
</dbReference>
<accession>A0ABS3M1Y3</accession>
<dbReference type="Pfam" id="PF14498">
    <property type="entry name" value="Glyco_hyd_65N_2"/>
    <property type="match status" value="1"/>
</dbReference>
<evidence type="ECO:0000259" key="1">
    <source>
        <dbReference type="Pfam" id="PF14498"/>
    </source>
</evidence>
<dbReference type="Pfam" id="PF22124">
    <property type="entry name" value="Glyco_hydro_95_cat"/>
    <property type="match status" value="1"/>
</dbReference>
<feature type="domain" description="Alpha fucosidase A-like C-terminal" evidence="2">
    <location>
        <begin position="734"/>
        <end position="788"/>
    </location>
</feature>
<organism evidence="4 5">
    <name type="scientific">Prevotella illustrans</name>
    <dbReference type="NCBI Taxonomy" id="2800387"/>
    <lineage>
        <taxon>Bacteria</taxon>
        <taxon>Pseudomonadati</taxon>
        <taxon>Bacteroidota</taxon>
        <taxon>Bacteroidia</taxon>
        <taxon>Bacteroidales</taxon>
        <taxon>Prevotellaceae</taxon>
        <taxon>Prevotella</taxon>
    </lineage>
</organism>
<dbReference type="Proteomes" id="UP000664265">
    <property type="component" value="Unassembled WGS sequence"/>
</dbReference>
<dbReference type="InterPro" id="IPR027414">
    <property type="entry name" value="GH95_N_dom"/>
</dbReference>
<dbReference type="InterPro" id="IPR049053">
    <property type="entry name" value="AFCA-like_C"/>
</dbReference>
<dbReference type="SUPFAM" id="SSF48208">
    <property type="entry name" value="Six-hairpin glycosidases"/>
    <property type="match status" value="1"/>
</dbReference>
<gene>
    <name evidence="4" type="ORF">JHU38_00085</name>
</gene>
<dbReference type="PANTHER" id="PTHR31084">
    <property type="entry name" value="ALPHA-L-FUCOSIDASE 2"/>
    <property type="match status" value="1"/>
</dbReference>
<evidence type="ECO:0000259" key="2">
    <source>
        <dbReference type="Pfam" id="PF21307"/>
    </source>
</evidence>
<sequence>MMLSILSVSAKPQPRKALPLRLWYQTPARYFEEALPIGNGKLGAMVYGGETTDSLQLNDITLWSGKPVDHNEDKDTWKWIEPIRKALFKEDYAKADSLQLHVQGHNSAYYMPLGTLYIEDLNVTAPMTRYRRQLDIDSALCRVSYRRGDVGFEREYLASNPDKCIAVRMRSTQPGKLYLCLRLQSPLNHTVKATDHQLTMLSHATGDPQQTVHSCTIVRATTTDGHVLTSNGNLLIEGATEATVFLVNETSFNGYNRHPVSQGKPYIDLAADDIWHTYNTDFTAIKQRHTADYRQFFGRLSLQIDGAKFDTLRTTAAQLKAYTDQKEANPYLETLYMQYGRYLLISCSRTPGVPANLQGLWNPYLKAPWRSNYTMNINLEENYWPAEVANLSEMAMPLWDFMKALADNGRYASRNYYGIDEGWSASHNSDIWAMTNPVGEKRESPEWSNWNMGGAWLTQAAWEHFAFTQDKRFLKTQALPLLQGATDFMLRWLTRHPDKPNEWITAPSTSPENEYVTPEGYHGTTCYGGTADLAIIRELLTNTAGALAISHSTAPKDTDNMNPKILQIHQTIARLHPYTVGHMGDLNEWYHDWDDFDFRHRHQSHLIGLFPGHQITPDRTPQLAQAATRSLEIKGDETTGWSTGWRINLWARLRRADKAYQLFRKLLTYVTPDGYHGPDRRHRGGTYPNLFDAHPPFQIDGNFGGTAGVCEMLLQSEYAVDTSSTANAKLPAVSLHLLPALPSAWNTGSVSGLCARGGLEVSMKWQEGRVVSATISNKHGYKGKISISYNGQERVVSVRPGHSKTFR</sequence>
<protein>
    <submittedName>
        <fullName evidence="4">Glycoside hydrolase family 95 protein</fullName>
    </submittedName>
</protein>
<keyword evidence="5" id="KW-1185">Reference proteome</keyword>
<dbReference type="InterPro" id="IPR016518">
    <property type="entry name" value="Alpha-L-fucosidase"/>
</dbReference>
<evidence type="ECO:0000313" key="5">
    <source>
        <dbReference type="Proteomes" id="UP000664265"/>
    </source>
</evidence>
<proteinExistence type="predicted"/>
<dbReference type="Gene3D" id="1.50.10.10">
    <property type="match status" value="1"/>
</dbReference>
<dbReference type="InterPro" id="IPR054363">
    <property type="entry name" value="GH95_cat"/>
</dbReference>
<dbReference type="InterPro" id="IPR012341">
    <property type="entry name" value="6hp_glycosidase-like_sf"/>
</dbReference>
<name>A0ABS3M1Y3_9BACT</name>
<feature type="domain" description="Glycosyl hydrolase family 95 catalytic" evidence="3">
    <location>
        <begin position="282"/>
        <end position="713"/>
    </location>
</feature>
<keyword evidence="4" id="KW-0378">Hydrolase</keyword>
<feature type="domain" description="Glycosyl hydrolase family 95 N-terminal" evidence="1">
    <location>
        <begin position="22"/>
        <end position="254"/>
    </location>
</feature>
<dbReference type="PIRSF" id="PIRSF007663">
    <property type="entry name" value="UCP007663"/>
    <property type="match status" value="1"/>
</dbReference>